<dbReference type="Pfam" id="PF02826">
    <property type="entry name" value="2-Hacid_dh_C"/>
    <property type="match status" value="1"/>
</dbReference>
<dbReference type="SUPFAM" id="SSF52283">
    <property type="entry name" value="Formate/glycerate dehydrogenase catalytic domain-like"/>
    <property type="match status" value="1"/>
</dbReference>
<comment type="similarity">
    <text evidence="1 4">Belongs to the D-isomer specific 2-hydroxyacid dehydrogenase family.</text>
</comment>
<dbReference type="InterPro" id="IPR036291">
    <property type="entry name" value="NAD(P)-bd_dom_sf"/>
</dbReference>
<accession>A0A1Y3Y1V3</accession>
<dbReference type="InterPro" id="IPR006140">
    <property type="entry name" value="D-isomer_DH_NAD-bd"/>
</dbReference>
<evidence type="ECO:0000259" key="5">
    <source>
        <dbReference type="Pfam" id="PF00389"/>
    </source>
</evidence>
<evidence type="ECO:0000256" key="3">
    <source>
        <dbReference type="ARBA" id="ARBA00023027"/>
    </source>
</evidence>
<dbReference type="AlphaFoldDB" id="A0A1Y3Y1V3"/>
<dbReference type="EMBL" id="NFIE01000004">
    <property type="protein sequence ID" value="OUN89339.1"/>
    <property type="molecule type" value="Genomic_DNA"/>
</dbReference>
<sequence length="309" mass="32676">MNILVLPPFTEAQRRVLEAGAPGSAFTYTSPANATDEQISSADAIVGNLPPERLAVARRVRLLQLNSAGYDAYAAPGIVPEGCALASAVGAYGQAVAEHLYAMVLMLMKHLDGYRDDQRDHVWGERGAVTTMAGARVLVLGAGDIGRHFARLAQAHGARVVGVRRHAGAVPEGFEHIYTMDELPGLLPQADVIASFLPSTPATRGIVDKAFLTRCKRGAYFANGGRGDLVVQADLAEALERGQLAGAALDVTVPEPLPTDDPLWDAPNLLITPHVAGGFHLHTVLDNIARIAAENLRRLGAGEPIINAV</sequence>
<evidence type="ECO:0000256" key="4">
    <source>
        <dbReference type="RuleBase" id="RU003719"/>
    </source>
</evidence>
<evidence type="ECO:0000256" key="2">
    <source>
        <dbReference type="ARBA" id="ARBA00023002"/>
    </source>
</evidence>
<dbReference type="InterPro" id="IPR006139">
    <property type="entry name" value="D-isomer_2_OHA_DH_cat_dom"/>
</dbReference>
<dbReference type="CDD" id="cd05300">
    <property type="entry name" value="2-Hacid_dh_1"/>
    <property type="match status" value="1"/>
</dbReference>
<comment type="caution">
    <text evidence="7">The sequence shown here is derived from an EMBL/GenBank/DDBJ whole genome shotgun (WGS) entry which is preliminary data.</text>
</comment>
<keyword evidence="8" id="KW-1185">Reference proteome</keyword>
<reference evidence="8" key="1">
    <citation type="submission" date="2017-04" db="EMBL/GenBank/DDBJ databases">
        <title>Function of individual gut microbiota members based on whole genome sequencing of pure cultures obtained from chicken caecum.</title>
        <authorList>
            <person name="Medvecky M."/>
            <person name="Cejkova D."/>
            <person name="Polansky O."/>
            <person name="Karasova D."/>
            <person name="Kubasova T."/>
            <person name="Cizek A."/>
            <person name="Rychlik I."/>
        </authorList>
    </citation>
    <scope>NUCLEOTIDE SEQUENCE [LARGE SCALE GENOMIC DNA]</scope>
    <source>
        <strain evidence="8">An5</strain>
    </source>
</reference>
<dbReference type="Pfam" id="PF00389">
    <property type="entry name" value="2-Hacid_dh"/>
    <property type="match status" value="1"/>
</dbReference>
<keyword evidence="3" id="KW-0520">NAD</keyword>
<evidence type="ECO:0000313" key="7">
    <source>
        <dbReference type="EMBL" id="OUN89339.1"/>
    </source>
</evidence>
<keyword evidence="2 4" id="KW-0560">Oxidoreductase</keyword>
<organism evidence="7 8">
    <name type="scientific">[Collinsella] massiliensis</name>
    <dbReference type="NCBI Taxonomy" id="1232426"/>
    <lineage>
        <taxon>Bacteria</taxon>
        <taxon>Bacillati</taxon>
        <taxon>Actinomycetota</taxon>
        <taxon>Coriobacteriia</taxon>
        <taxon>Coriobacteriales</taxon>
        <taxon>Coriobacteriaceae</taxon>
        <taxon>Enorma</taxon>
    </lineage>
</organism>
<dbReference type="Gene3D" id="3.40.50.720">
    <property type="entry name" value="NAD(P)-binding Rossmann-like Domain"/>
    <property type="match status" value="2"/>
</dbReference>
<dbReference type="PANTHER" id="PTHR43333">
    <property type="entry name" value="2-HACID_DH_C DOMAIN-CONTAINING PROTEIN"/>
    <property type="match status" value="1"/>
</dbReference>
<proteinExistence type="inferred from homology"/>
<dbReference type="OrthoDB" id="4324715at2"/>
<protein>
    <submittedName>
        <fullName evidence="7">Hydroxyacid dehydrogenase</fullName>
    </submittedName>
</protein>
<dbReference type="GO" id="GO:0051287">
    <property type="term" value="F:NAD binding"/>
    <property type="evidence" value="ECO:0007669"/>
    <property type="project" value="InterPro"/>
</dbReference>
<evidence type="ECO:0000256" key="1">
    <source>
        <dbReference type="ARBA" id="ARBA00005854"/>
    </source>
</evidence>
<name>A0A1Y3Y1V3_9ACTN</name>
<feature type="domain" description="D-isomer specific 2-hydroxyacid dehydrogenase catalytic" evidence="5">
    <location>
        <begin position="13"/>
        <end position="309"/>
    </location>
</feature>
<dbReference type="RefSeq" id="WP_094335023.1">
    <property type="nucleotide sequence ID" value="NZ_NFIE01000004.1"/>
</dbReference>
<dbReference type="Proteomes" id="UP000195781">
    <property type="component" value="Unassembled WGS sequence"/>
</dbReference>
<feature type="domain" description="D-isomer specific 2-hydroxyacid dehydrogenase NAD-binding" evidence="6">
    <location>
        <begin position="102"/>
        <end position="276"/>
    </location>
</feature>
<evidence type="ECO:0000259" key="6">
    <source>
        <dbReference type="Pfam" id="PF02826"/>
    </source>
</evidence>
<evidence type="ECO:0000313" key="8">
    <source>
        <dbReference type="Proteomes" id="UP000195781"/>
    </source>
</evidence>
<gene>
    <name evidence="7" type="ORF">B5G02_02345</name>
</gene>
<dbReference type="GO" id="GO:0016616">
    <property type="term" value="F:oxidoreductase activity, acting on the CH-OH group of donors, NAD or NADP as acceptor"/>
    <property type="evidence" value="ECO:0007669"/>
    <property type="project" value="InterPro"/>
</dbReference>
<dbReference type="SUPFAM" id="SSF51735">
    <property type="entry name" value="NAD(P)-binding Rossmann-fold domains"/>
    <property type="match status" value="1"/>
</dbReference>
<dbReference type="PANTHER" id="PTHR43333:SF1">
    <property type="entry name" value="D-ISOMER SPECIFIC 2-HYDROXYACID DEHYDROGENASE NAD-BINDING DOMAIN-CONTAINING PROTEIN"/>
    <property type="match status" value="1"/>
</dbReference>